<keyword evidence="10" id="KW-1185">Reference proteome</keyword>
<dbReference type="InterPro" id="IPR051543">
    <property type="entry name" value="Serine_Peptidase_S9A"/>
</dbReference>
<dbReference type="InterPro" id="IPR002470">
    <property type="entry name" value="Peptidase_S9A"/>
</dbReference>
<name>A0A0K9PVC3_ZOSMR</name>
<evidence type="ECO:0000256" key="3">
    <source>
        <dbReference type="ARBA" id="ARBA00022801"/>
    </source>
</evidence>
<feature type="domain" description="Peptidase S9A N-terminal" evidence="8">
    <location>
        <begin position="51"/>
        <end position="484"/>
    </location>
</feature>
<evidence type="ECO:0000259" key="7">
    <source>
        <dbReference type="Pfam" id="PF00326"/>
    </source>
</evidence>
<dbReference type="PRINTS" id="PR00862">
    <property type="entry name" value="PROLIGOPTASE"/>
</dbReference>
<dbReference type="SUPFAM" id="SSF53474">
    <property type="entry name" value="alpha/beta-Hydrolases"/>
    <property type="match status" value="1"/>
</dbReference>
<dbReference type="Proteomes" id="UP000036987">
    <property type="component" value="Unassembled WGS sequence"/>
</dbReference>
<dbReference type="SUPFAM" id="SSF50993">
    <property type="entry name" value="Peptidase/esterase 'gauge' domain"/>
    <property type="match status" value="1"/>
</dbReference>
<sequence>MLQSLLRKQNPKLIFRIYLQTFLSAFTTSTPSTCTRPYPPPSSLCIPLRRPPIPKKVPFTVSVHGRSWLDPYHWMSNTGDPDLVDYLTKENFYAMDFMADTESLRRKLAAQMRRRMLPRVLTPPERWGSWLYYQYVPEGKEYPILCRKLEGYDGFAKKAVNYLRGTILKEEILLDWNEIAQQFGYVHIGTCRVSPNHKFLAYTVDISGHEIFILHVKDLQTGYIVPSSKVERVVSVAWSEDNIHLLYTVCDQNLRPCRVFCKKLGSKKKDNLIFEEHDPGCCVDITSTKDGKFITINSNSRSSSEEGCILVRIINATDLQCEFCLVRKRVPSVQYFLEHHGTYFYILTNAPSKNKPPNVLDYYISRCRDEDIALGDWQDFILPSQDITFQDMDMFEEHLVLFIHQKGLPMLCSINMPIDIKSKGPVCVEDLDPWFFPMPSNICSAAPGSNHDFFAKSYRLVLSSPVMPDVIVDYNMAEKTFTIVHQEEVDGLVDMDSDLYCNNKIINDLKKSVYDKETPQFPKKSQNWSNFCRAFVCERKEVASIDGVSIPLTILYSSKLTCNGQSPCLLLGYGAYGEELDKTWCTDRISLLNQGFVIAFADVRGGGGGCTSWHHEGVRSNKLNSIYDFVACGKYLKSEGYVHQNRLCAVGFSAGGLLVAATVNMFPDLFRAVILKVPFLDVCNTMLDSSLPLTMLDYEEFGDPRIESVFEFLRSYSPYDNISEGTCTPSMLVMASFNDSRVGVWEAAKWVAKVRENSCSTCSKSVILRTNMGCGHFGEGGRYKQCEDTSFEYAFLMKVLGMTQTT</sequence>
<evidence type="ECO:0000256" key="6">
    <source>
        <dbReference type="RuleBase" id="RU368024"/>
    </source>
</evidence>
<dbReference type="Pfam" id="PF02897">
    <property type="entry name" value="Peptidase_S9_N"/>
    <property type="match status" value="1"/>
</dbReference>
<evidence type="ECO:0000259" key="8">
    <source>
        <dbReference type="Pfam" id="PF02897"/>
    </source>
</evidence>
<dbReference type="InterPro" id="IPR029058">
    <property type="entry name" value="AB_hydrolase_fold"/>
</dbReference>
<evidence type="ECO:0000256" key="5">
    <source>
        <dbReference type="ARBA" id="ARBA00045448"/>
    </source>
</evidence>
<comment type="caution">
    <text evidence="9">The sequence shown here is derived from an EMBL/GenBank/DDBJ whole genome shotgun (WGS) entry which is preliminary data.</text>
</comment>
<dbReference type="EMBL" id="LFYR01000611">
    <property type="protein sequence ID" value="KMZ72993.1"/>
    <property type="molecule type" value="Genomic_DNA"/>
</dbReference>
<dbReference type="Gene3D" id="2.130.10.120">
    <property type="entry name" value="Prolyl oligopeptidase, N-terminal domain"/>
    <property type="match status" value="1"/>
</dbReference>
<protein>
    <recommendedName>
        <fullName evidence="6">Prolyl endopeptidase</fullName>
        <ecNumber evidence="6">3.4.21.-</ecNumber>
    </recommendedName>
</protein>
<keyword evidence="3 6" id="KW-0378">Hydrolase</keyword>
<feature type="domain" description="Peptidase S9 prolyl oligopeptidase catalytic" evidence="7">
    <location>
        <begin position="588"/>
        <end position="802"/>
    </location>
</feature>
<accession>A0A0K9PVC3</accession>
<proteinExistence type="inferred from homology"/>
<dbReference type="Gene3D" id="3.40.50.1820">
    <property type="entry name" value="alpha/beta hydrolase"/>
    <property type="match status" value="1"/>
</dbReference>
<reference evidence="10" key="1">
    <citation type="journal article" date="2016" name="Nature">
        <title>The genome of the seagrass Zostera marina reveals angiosperm adaptation to the sea.</title>
        <authorList>
            <person name="Olsen J.L."/>
            <person name="Rouze P."/>
            <person name="Verhelst B."/>
            <person name="Lin Y.-C."/>
            <person name="Bayer T."/>
            <person name="Collen J."/>
            <person name="Dattolo E."/>
            <person name="De Paoli E."/>
            <person name="Dittami S."/>
            <person name="Maumus F."/>
            <person name="Michel G."/>
            <person name="Kersting A."/>
            <person name="Lauritano C."/>
            <person name="Lohaus R."/>
            <person name="Toepel M."/>
            <person name="Tonon T."/>
            <person name="Vanneste K."/>
            <person name="Amirebrahimi M."/>
            <person name="Brakel J."/>
            <person name="Bostroem C."/>
            <person name="Chovatia M."/>
            <person name="Grimwood J."/>
            <person name="Jenkins J.W."/>
            <person name="Jueterbock A."/>
            <person name="Mraz A."/>
            <person name="Stam W.T."/>
            <person name="Tice H."/>
            <person name="Bornberg-Bauer E."/>
            <person name="Green P.J."/>
            <person name="Pearson G.A."/>
            <person name="Procaccini G."/>
            <person name="Duarte C.M."/>
            <person name="Schmutz J."/>
            <person name="Reusch T.B.H."/>
            <person name="Van de Peer Y."/>
        </authorList>
    </citation>
    <scope>NUCLEOTIDE SEQUENCE [LARGE SCALE GENOMIC DNA]</scope>
    <source>
        <strain evidence="10">cv. Finnish</strain>
    </source>
</reference>
<dbReference type="GO" id="GO:0006508">
    <property type="term" value="P:proteolysis"/>
    <property type="evidence" value="ECO:0007669"/>
    <property type="project" value="UniProtKB-KW"/>
</dbReference>
<dbReference type="InterPro" id="IPR001375">
    <property type="entry name" value="Peptidase_S9_cat"/>
</dbReference>
<evidence type="ECO:0000313" key="10">
    <source>
        <dbReference type="Proteomes" id="UP000036987"/>
    </source>
</evidence>
<dbReference type="EC" id="3.4.21.-" evidence="6"/>
<comment type="similarity">
    <text evidence="1 6">Belongs to the peptidase S9A family.</text>
</comment>
<keyword evidence="2 6" id="KW-0645">Protease</keyword>
<evidence type="ECO:0000313" key="9">
    <source>
        <dbReference type="EMBL" id="KMZ72993.1"/>
    </source>
</evidence>
<organism evidence="9 10">
    <name type="scientific">Zostera marina</name>
    <name type="common">Eelgrass</name>
    <dbReference type="NCBI Taxonomy" id="29655"/>
    <lineage>
        <taxon>Eukaryota</taxon>
        <taxon>Viridiplantae</taxon>
        <taxon>Streptophyta</taxon>
        <taxon>Embryophyta</taxon>
        <taxon>Tracheophyta</taxon>
        <taxon>Spermatophyta</taxon>
        <taxon>Magnoliopsida</taxon>
        <taxon>Liliopsida</taxon>
        <taxon>Zosteraceae</taxon>
        <taxon>Zostera</taxon>
    </lineage>
</organism>
<dbReference type="InterPro" id="IPR023302">
    <property type="entry name" value="Pept_S9A_N"/>
</dbReference>
<dbReference type="PANTHER" id="PTHR11757:SF12">
    <property type="entry name" value="PROLYL ENDOPEPTIDASE"/>
    <property type="match status" value="1"/>
</dbReference>
<dbReference type="AlphaFoldDB" id="A0A0K9PVC3"/>
<dbReference type="GO" id="GO:0004252">
    <property type="term" value="F:serine-type endopeptidase activity"/>
    <property type="evidence" value="ECO:0007669"/>
    <property type="project" value="UniProtKB-UniRule"/>
</dbReference>
<evidence type="ECO:0000256" key="4">
    <source>
        <dbReference type="ARBA" id="ARBA00022825"/>
    </source>
</evidence>
<keyword evidence="4 6" id="KW-0720">Serine protease</keyword>
<comment type="function">
    <text evidence="5">Serine peptidase whose precise substrate specificity remains unclear. Does not cleave peptides after a arginine or lysine residue. Regulates trans-Golgi network morphology and sorting by regulating the membrane binding of the AP-1 complex. May play a role in the regulation of synaptic vesicle exocytosis.</text>
</comment>
<evidence type="ECO:0000256" key="2">
    <source>
        <dbReference type="ARBA" id="ARBA00022670"/>
    </source>
</evidence>
<dbReference type="Pfam" id="PF00326">
    <property type="entry name" value="Peptidase_S9"/>
    <property type="match status" value="1"/>
</dbReference>
<dbReference type="OMA" id="LINCNSK"/>
<dbReference type="PANTHER" id="PTHR11757">
    <property type="entry name" value="PROTEASE FAMILY S9A OLIGOPEPTIDASE"/>
    <property type="match status" value="1"/>
</dbReference>
<evidence type="ECO:0000256" key="1">
    <source>
        <dbReference type="ARBA" id="ARBA00005228"/>
    </source>
</evidence>
<dbReference type="OrthoDB" id="248387at2759"/>
<gene>
    <name evidence="9" type="ORF">ZOSMA_156G00410</name>
</gene>